<reference evidence="1 2" key="1">
    <citation type="submission" date="2018-06" db="EMBL/GenBank/DDBJ databases">
        <authorList>
            <consortium name="Pathogen Informatics"/>
            <person name="Doyle S."/>
        </authorList>
    </citation>
    <scope>NUCLEOTIDE SEQUENCE [LARGE SCALE GENOMIC DNA]</scope>
    <source>
        <strain evidence="1 2">NCTC10717</strain>
    </source>
</reference>
<protein>
    <submittedName>
        <fullName evidence="1">Uncharacterized protein</fullName>
    </submittedName>
</protein>
<evidence type="ECO:0000313" key="2">
    <source>
        <dbReference type="Proteomes" id="UP000254575"/>
    </source>
</evidence>
<organism evidence="1 2">
    <name type="scientific">Suttonella indologenes</name>
    <dbReference type="NCBI Taxonomy" id="13276"/>
    <lineage>
        <taxon>Bacteria</taxon>
        <taxon>Pseudomonadati</taxon>
        <taxon>Pseudomonadota</taxon>
        <taxon>Gammaproteobacteria</taxon>
        <taxon>Cardiobacteriales</taxon>
        <taxon>Cardiobacteriaceae</taxon>
        <taxon>Suttonella</taxon>
    </lineage>
</organism>
<name>A0A380MYQ8_9GAMM</name>
<dbReference type="AlphaFoldDB" id="A0A380MYQ8"/>
<proteinExistence type="predicted"/>
<accession>A0A380MYQ8</accession>
<dbReference type="EMBL" id="UHIA01000004">
    <property type="protein sequence ID" value="SUO97679.1"/>
    <property type="molecule type" value="Genomic_DNA"/>
</dbReference>
<keyword evidence="2" id="KW-1185">Reference proteome</keyword>
<sequence>MKLLAKKYGRRDGIGKRALLRPDNLRIADIDAGGMPLPNMANRQHPRDLDCGELVSIRPRCRGNGVNNDT</sequence>
<dbReference type="Proteomes" id="UP000254575">
    <property type="component" value="Unassembled WGS sequence"/>
</dbReference>
<evidence type="ECO:0000313" key="1">
    <source>
        <dbReference type="EMBL" id="SUO97679.1"/>
    </source>
</evidence>
<gene>
    <name evidence="1" type="ORF">NCTC10717_01568</name>
</gene>